<sequence length="300" mass="33123">MTAPAFTVRAVDYEAGLPALRHVRETVFVQEQGVPLALEWDELDPLCHHVVAVDADGNPVGTGRLTPNHTIGRMAVLSDWRGRGVGDALLSALVDQARQRGWRELSLHAQVTALGFYARHGFLPVDERFVEAGIEHQSMRTLVDADNPVGSREAAVAAALGVIAGARRQLDLYSRDLDPGLFDVPEVVAAMRRLATSGAEIRILLQDPGEPRRKLAPLVNLGQRLPTAFAFRAIEEPTDRVYPSAYVVNDRGGFYFRPLGHRFEGETRLDAGGRARQLRNAFDPVWERARPCTELRALQI</sequence>
<organism evidence="4 5">
    <name type="scientific">Novilysobacter luteus</name>
    <dbReference type="NCBI Taxonomy" id="2822368"/>
    <lineage>
        <taxon>Bacteria</taxon>
        <taxon>Pseudomonadati</taxon>
        <taxon>Pseudomonadota</taxon>
        <taxon>Gammaproteobacteria</taxon>
        <taxon>Lysobacterales</taxon>
        <taxon>Lysobacteraceae</taxon>
        <taxon>Novilysobacter</taxon>
    </lineage>
</organism>
<dbReference type="Pfam" id="PF25559">
    <property type="entry name" value="DUF7931"/>
    <property type="match status" value="1"/>
</dbReference>
<dbReference type="Proteomes" id="UP000680116">
    <property type="component" value="Chromosome"/>
</dbReference>
<dbReference type="RefSeq" id="WP_215218098.1">
    <property type="nucleotide sequence ID" value="NZ_OU015430.1"/>
</dbReference>
<dbReference type="InterPro" id="IPR057691">
    <property type="entry name" value="DUF7931"/>
</dbReference>
<dbReference type="PANTHER" id="PTHR43877">
    <property type="entry name" value="AMINOALKYLPHOSPHONATE N-ACETYLTRANSFERASE-RELATED-RELATED"/>
    <property type="match status" value="1"/>
</dbReference>
<dbReference type="InterPro" id="IPR000182">
    <property type="entry name" value="GNAT_dom"/>
</dbReference>
<dbReference type="InterPro" id="IPR050832">
    <property type="entry name" value="Bact_Acetyltransf"/>
</dbReference>
<keyword evidence="1" id="KW-0808">Transferase</keyword>
<evidence type="ECO:0000256" key="1">
    <source>
        <dbReference type="ARBA" id="ARBA00022679"/>
    </source>
</evidence>
<name>A0ABN7R2H8_9GAMM</name>
<keyword evidence="5" id="KW-1185">Reference proteome</keyword>
<dbReference type="SUPFAM" id="SSF55729">
    <property type="entry name" value="Acyl-CoA N-acyltransferases (Nat)"/>
    <property type="match status" value="1"/>
</dbReference>
<protein>
    <recommendedName>
        <fullName evidence="3">N-acetyltransferase domain-containing protein</fullName>
    </recommendedName>
</protein>
<evidence type="ECO:0000256" key="2">
    <source>
        <dbReference type="ARBA" id="ARBA00023315"/>
    </source>
</evidence>
<dbReference type="CDD" id="cd04301">
    <property type="entry name" value="NAT_SF"/>
    <property type="match status" value="1"/>
</dbReference>
<accession>A0ABN7R2H8</accession>
<dbReference type="SUPFAM" id="SSF56024">
    <property type="entry name" value="Phospholipase D/nuclease"/>
    <property type="match status" value="1"/>
</dbReference>
<keyword evidence="2" id="KW-0012">Acyltransferase</keyword>
<evidence type="ECO:0000313" key="5">
    <source>
        <dbReference type="Proteomes" id="UP000680116"/>
    </source>
</evidence>
<dbReference type="InterPro" id="IPR016181">
    <property type="entry name" value="Acyl_CoA_acyltransferase"/>
</dbReference>
<dbReference type="EMBL" id="OU015430">
    <property type="protein sequence ID" value="CAG4973616.1"/>
    <property type="molecule type" value="Genomic_DNA"/>
</dbReference>
<evidence type="ECO:0000259" key="3">
    <source>
        <dbReference type="PROSITE" id="PS51186"/>
    </source>
</evidence>
<reference evidence="4 5" key="1">
    <citation type="submission" date="2021-04" db="EMBL/GenBank/DDBJ databases">
        <authorList>
            <person name="Rodrigo-Torres L."/>
            <person name="Arahal R. D."/>
            <person name="Lucena T."/>
        </authorList>
    </citation>
    <scope>NUCLEOTIDE SEQUENCE [LARGE SCALE GENOMIC DNA]</scope>
    <source>
        <strain evidence="4 5">CECT 30171</strain>
    </source>
</reference>
<feature type="domain" description="N-acetyltransferase" evidence="3">
    <location>
        <begin position="6"/>
        <end position="144"/>
    </location>
</feature>
<dbReference type="PANTHER" id="PTHR43877:SF1">
    <property type="entry name" value="ACETYLTRANSFERASE"/>
    <property type="match status" value="1"/>
</dbReference>
<dbReference type="PROSITE" id="PS51186">
    <property type="entry name" value="GNAT"/>
    <property type="match status" value="1"/>
</dbReference>
<evidence type="ECO:0000313" key="4">
    <source>
        <dbReference type="EMBL" id="CAG4973616.1"/>
    </source>
</evidence>
<dbReference type="Pfam" id="PF13673">
    <property type="entry name" value="Acetyltransf_10"/>
    <property type="match status" value="1"/>
</dbReference>
<dbReference type="Gene3D" id="3.40.630.30">
    <property type="match status" value="1"/>
</dbReference>
<proteinExistence type="predicted"/>
<gene>
    <name evidence="4" type="ORF">LYB30171_01488</name>
</gene>